<evidence type="ECO:0000256" key="8">
    <source>
        <dbReference type="ARBA" id="ARBA00022840"/>
    </source>
</evidence>
<comment type="caution">
    <text evidence="11">The sequence shown here is derived from an EMBL/GenBank/DDBJ whole genome shotgun (WGS) entry which is preliminary data.</text>
</comment>
<gene>
    <name evidence="11" type="primary">tsaE</name>
    <name evidence="11" type="ORF">ACFO5Q_13065</name>
</gene>
<evidence type="ECO:0000256" key="7">
    <source>
        <dbReference type="ARBA" id="ARBA00022741"/>
    </source>
</evidence>
<evidence type="ECO:0000256" key="5">
    <source>
        <dbReference type="ARBA" id="ARBA00022694"/>
    </source>
</evidence>
<reference evidence="12" key="1">
    <citation type="journal article" date="2019" name="Int. J. Syst. Evol. Microbiol.">
        <title>The Global Catalogue of Microorganisms (GCM) 10K type strain sequencing project: providing services to taxonomists for standard genome sequencing and annotation.</title>
        <authorList>
            <consortium name="The Broad Institute Genomics Platform"/>
            <consortium name="The Broad Institute Genome Sequencing Center for Infectious Disease"/>
            <person name="Wu L."/>
            <person name="Ma J."/>
        </authorList>
    </citation>
    <scope>NUCLEOTIDE SEQUENCE [LARGE SCALE GENOMIC DNA]</scope>
    <source>
        <strain evidence="12">CGMCC 1.15304</strain>
    </source>
</reference>
<dbReference type="NCBIfam" id="TIGR00150">
    <property type="entry name" value="T6A_YjeE"/>
    <property type="match status" value="1"/>
</dbReference>
<dbReference type="EMBL" id="JBHSCR010000014">
    <property type="protein sequence ID" value="MFC4348777.1"/>
    <property type="molecule type" value="Genomic_DNA"/>
</dbReference>
<evidence type="ECO:0000256" key="4">
    <source>
        <dbReference type="ARBA" id="ARBA00022490"/>
    </source>
</evidence>
<dbReference type="PANTHER" id="PTHR33540">
    <property type="entry name" value="TRNA THREONYLCARBAMOYLADENOSINE BIOSYNTHESIS PROTEIN TSAE"/>
    <property type="match status" value="1"/>
</dbReference>
<proteinExistence type="inferred from homology"/>
<organism evidence="11 12">
    <name type="scientific">Kordiimonas lipolytica</name>
    <dbReference type="NCBI Taxonomy" id="1662421"/>
    <lineage>
        <taxon>Bacteria</taxon>
        <taxon>Pseudomonadati</taxon>
        <taxon>Pseudomonadota</taxon>
        <taxon>Alphaproteobacteria</taxon>
        <taxon>Kordiimonadales</taxon>
        <taxon>Kordiimonadaceae</taxon>
        <taxon>Kordiimonas</taxon>
    </lineage>
</organism>
<keyword evidence="9" id="KW-0460">Magnesium</keyword>
<keyword evidence="4" id="KW-0963">Cytoplasm</keyword>
<keyword evidence="7" id="KW-0547">Nucleotide-binding</keyword>
<dbReference type="Proteomes" id="UP001595776">
    <property type="component" value="Unassembled WGS sequence"/>
</dbReference>
<evidence type="ECO:0000256" key="9">
    <source>
        <dbReference type="ARBA" id="ARBA00022842"/>
    </source>
</evidence>
<dbReference type="Gene3D" id="3.40.50.300">
    <property type="entry name" value="P-loop containing nucleotide triphosphate hydrolases"/>
    <property type="match status" value="1"/>
</dbReference>
<evidence type="ECO:0000256" key="1">
    <source>
        <dbReference type="ARBA" id="ARBA00004496"/>
    </source>
</evidence>
<evidence type="ECO:0000256" key="2">
    <source>
        <dbReference type="ARBA" id="ARBA00007599"/>
    </source>
</evidence>
<dbReference type="RefSeq" id="WP_068144056.1">
    <property type="nucleotide sequence ID" value="NZ_JBHSCR010000014.1"/>
</dbReference>
<keyword evidence="6" id="KW-0479">Metal-binding</keyword>
<comment type="similarity">
    <text evidence="2">Belongs to the TsaE family.</text>
</comment>
<name>A0ABV8UDM1_9PROT</name>
<keyword evidence="5" id="KW-0819">tRNA processing</keyword>
<evidence type="ECO:0000313" key="12">
    <source>
        <dbReference type="Proteomes" id="UP001595776"/>
    </source>
</evidence>
<evidence type="ECO:0000256" key="10">
    <source>
        <dbReference type="ARBA" id="ARBA00032441"/>
    </source>
</evidence>
<protein>
    <recommendedName>
        <fullName evidence="3">tRNA threonylcarbamoyladenosine biosynthesis protein TsaE</fullName>
    </recommendedName>
    <alternativeName>
        <fullName evidence="10">t(6)A37 threonylcarbamoyladenosine biosynthesis protein TsaE</fullName>
    </alternativeName>
</protein>
<dbReference type="PANTHER" id="PTHR33540:SF2">
    <property type="entry name" value="TRNA THREONYLCARBAMOYLADENOSINE BIOSYNTHESIS PROTEIN TSAE"/>
    <property type="match status" value="1"/>
</dbReference>
<evidence type="ECO:0000313" key="11">
    <source>
        <dbReference type="EMBL" id="MFC4348777.1"/>
    </source>
</evidence>
<dbReference type="InterPro" id="IPR003442">
    <property type="entry name" value="T6A_TsaE"/>
</dbReference>
<dbReference type="Pfam" id="PF02367">
    <property type="entry name" value="TsaE"/>
    <property type="match status" value="1"/>
</dbReference>
<keyword evidence="12" id="KW-1185">Reference proteome</keyword>
<accession>A0ABV8UDM1</accession>
<evidence type="ECO:0000256" key="3">
    <source>
        <dbReference type="ARBA" id="ARBA00019010"/>
    </source>
</evidence>
<dbReference type="SUPFAM" id="SSF52540">
    <property type="entry name" value="P-loop containing nucleoside triphosphate hydrolases"/>
    <property type="match status" value="1"/>
</dbReference>
<comment type="subcellular location">
    <subcellularLocation>
        <location evidence="1">Cytoplasm</location>
    </subcellularLocation>
</comment>
<keyword evidence="8" id="KW-0067">ATP-binding</keyword>
<sequence>MSDTVSRTIKCRTEADTLKLAEALADRVPAGRLIALEGDLGAGKSTLARAFIRARLHDPEAEVPSPTFTLVQTYGCDDGVEVWHADLYRLTDPEEAFELGLDEARDEAICLIEWPDRMPQDWWVGALTVRLTIGERGERTVVLSGDARWQPLVEGLEA</sequence>
<dbReference type="InterPro" id="IPR027417">
    <property type="entry name" value="P-loop_NTPase"/>
</dbReference>
<evidence type="ECO:0000256" key="6">
    <source>
        <dbReference type="ARBA" id="ARBA00022723"/>
    </source>
</evidence>